<dbReference type="PROSITE" id="PS51704">
    <property type="entry name" value="GP_PDE"/>
    <property type="match status" value="1"/>
</dbReference>
<dbReference type="GO" id="GO:0006629">
    <property type="term" value="P:lipid metabolic process"/>
    <property type="evidence" value="ECO:0007669"/>
    <property type="project" value="InterPro"/>
</dbReference>
<dbReference type="Gene3D" id="3.20.20.190">
    <property type="entry name" value="Phosphatidylinositol (PI) phosphodiesterase"/>
    <property type="match status" value="1"/>
</dbReference>
<dbReference type="InterPro" id="IPR030395">
    <property type="entry name" value="GP_PDE_dom"/>
</dbReference>
<feature type="domain" description="GP-PDE" evidence="1">
    <location>
        <begin position="43"/>
        <end position="330"/>
    </location>
</feature>
<protein>
    <submittedName>
        <fullName evidence="2">Glycerophosphoryl diester phosphodiesterase</fullName>
    </submittedName>
</protein>
<sequence>MSSLKRARRFRRLWLTLGVVLLAVTGLYVANSSALRGSEGGRPLLLAHRGIAQTFPLDGVLNDTCTATRIHPPEHSHIENTISSMRAAFDAGADMIEFDVQVTADNQLAVFHDSTLECRTDGTGRVRDHTLAELRRLDLGYGYTADGGVTYPLRGKGVGLLPTVEEVVAAFPDRELLIDLKNDDPAEGERLAAYLATLPAERLATIGVYGGGAPVDAVANRLPQVRAASEKTMRDCLVRYLATGWTGHVPGACRHTELHLPQRYGRLMWGWPNLFVDRMRAADTRVILVAGDGPWSEGFDRSADLEAVPADWSGWLWTNRADVITPLVRP</sequence>
<organism evidence="2 3">
    <name type="scientific">Micromonospora pisi</name>
    <dbReference type="NCBI Taxonomy" id="589240"/>
    <lineage>
        <taxon>Bacteria</taxon>
        <taxon>Bacillati</taxon>
        <taxon>Actinomycetota</taxon>
        <taxon>Actinomycetes</taxon>
        <taxon>Micromonosporales</taxon>
        <taxon>Micromonosporaceae</taxon>
        <taxon>Micromonospora</taxon>
    </lineage>
</organism>
<gene>
    <name evidence="2" type="ORF">BDK92_5409</name>
</gene>
<keyword evidence="3" id="KW-1185">Reference proteome</keyword>
<dbReference type="InterPro" id="IPR017946">
    <property type="entry name" value="PLC-like_Pdiesterase_TIM-brl"/>
</dbReference>
<dbReference type="EMBL" id="RBKT01000001">
    <property type="protein sequence ID" value="RKR91025.1"/>
    <property type="molecule type" value="Genomic_DNA"/>
</dbReference>
<dbReference type="GO" id="GO:0008081">
    <property type="term" value="F:phosphoric diester hydrolase activity"/>
    <property type="evidence" value="ECO:0007669"/>
    <property type="project" value="InterPro"/>
</dbReference>
<evidence type="ECO:0000259" key="1">
    <source>
        <dbReference type="PROSITE" id="PS51704"/>
    </source>
</evidence>
<dbReference type="AlphaFoldDB" id="A0A495JQW1"/>
<dbReference type="PANTHER" id="PTHR43805:SF1">
    <property type="entry name" value="GP-PDE DOMAIN-CONTAINING PROTEIN"/>
    <property type="match status" value="1"/>
</dbReference>
<name>A0A495JQW1_9ACTN</name>
<dbReference type="Proteomes" id="UP000277671">
    <property type="component" value="Unassembled WGS sequence"/>
</dbReference>
<proteinExistence type="predicted"/>
<dbReference type="SUPFAM" id="SSF51695">
    <property type="entry name" value="PLC-like phosphodiesterases"/>
    <property type="match status" value="1"/>
</dbReference>
<reference evidence="2 3" key="1">
    <citation type="submission" date="2018-10" db="EMBL/GenBank/DDBJ databases">
        <title>Sequencing the genomes of 1000 actinobacteria strains.</title>
        <authorList>
            <person name="Klenk H.-P."/>
        </authorList>
    </citation>
    <scope>NUCLEOTIDE SEQUENCE [LARGE SCALE GENOMIC DNA]</scope>
    <source>
        <strain evidence="2 3">DSM 45175</strain>
    </source>
</reference>
<evidence type="ECO:0000313" key="2">
    <source>
        <dbReference type="EMBL" id="RKR91025.1"/>
    </source>
</evidence>
<dbReference type="Pfam" id="PF03009">
    <property type="entry name" value="GDPD"/>
    <property type="match status" value="1"/>
</dbReference>
<accession>A0A495JQW1</accession>
<dbReference type="PANTHER" id="PTHR43805">
    <property type="entry name" value="GLYCEROPHOSPHORYL DIESTER PHOSPHODIESTERASE"/>
    <property type="match status" value="1"/>
</dbReference>
<dbReference type="RefSeq" id="WP_211349377.1">
    <property type="nucleotide sequence ID" value="NZ_RBKT01000001.1"/>
</dbReference>
<comment type="caution">
    <text evidence="2">The sequence shown here is derived from an EMBL/GenBank/DDBJ whole genome shotgun (WGS) entry which is preliminary data.</text>
</comment>
<evidence type="ECO:0000313" key="3">
    <source>
        <dbReference type="Proteomes" id="UP000277671"/>
    </source>
</evidence>